<keyword evidence="1" id="KW-0812">Transmembrane</keyword>
<dbReference type="OrthoDB" id="2678071at2"/>
<keyword evidence="1" id="KW-1133">Transmembrane helix</keyword>
<feature type="transmembrane region" description="Helical" evidence="1">
    <location>
        <begin position="6"/>
        <end position="24"/>
    </location>
</feature>
<evidence type="ECO:0000313" key="3">
    <source>
        <dbReference type="Proteomes" id="UP000029453"/>
    </source>
</evidence>
<keyword evidence="3" id="KW-1185">Reference proteome</keyword>
<gene>
    <name evidence="2" type="ORF">PPOP_2219</name>
</gene>
<name>M9M1P8_PAEPP</name>
<proteinExistence type="predicted"/>
<evidence type="ECO:0000313" key="2">
    <source>
        <dbReference type="EMBL" id="GAC42859.1"/>
    </source>
</evidence>
<dbReference type="Proteomes" id="UP000029453">
    <property type="component" value="Unassembled WGS sequence"/>
</dbReference>
<accession>M9M1P8</accession>
<keyword evidence="1" id="KW-0472">Membrane</keyword>
<protein>
    <submittedName>
        <fullName evidence="2">Predicted transcriptional regulator</fullName>
    </submittedName>
</protein>
<organism evidence="2 3">
    <name type="scientific">Paenibacillus popilliae ATCC 14706</name>
    <dbReference type="NCBI Taxonomy" id="1212764"/>
    <lineage>
        <taxon>Bacteria</taxon>
        <taxon>Bacillati</taxon>
        <taxon>Bacillota</taxon>
        <taxon>Bacilli</taxon>
        <taxon>Bacillales</taxon>
        <taxon>Paenibacillaceae</taxon>
        <taxon>Paenibacillus</taxon>
    </lineage>
</organism>
<evidence type="ECO:0000256" key="1">
    <source>
        <dbReference type="SAM" id="Phobius"/>
    </source>
</evidence>
<reference evidence="2 3" key="1">
    <citation type="submission" date="2012-10" db="EMBL/GenBank/DDBJ databases">
        <title>Draft Genome Sequence of Paenibacillus popilliae ATCC 14706T.</title>
        <authorList>
            <person name="Iiyama K."/>
            <person name="Mori K."/>
            <person name="Mon H."/>
            <person name="Chieda Y."/>
            <person name="Lee J.M."/>
            <person name="Kusakabe T."/>
            <person name="Tashiro K."/>
            <person name="Asano S."/>
            <person name="Yasunaga-Aoki C."/>
            <person name="Shimizu S."/>
        </authorList>
    </citation>
    <scope>NUCLEOTIDE SEQUENCE [LARGE SCALE GENOMIC DNA]</scope>
    <source>
        <strain evidence="2 3">ATCC 14706</strain>
    </source>
</reference>
<comment type="caution">
    <text evidence="2">The sequence shown here is derived from an EMBL/GenBank/DDBJ whole genome shotgun (WGS) entry which is preliminary data.</text>
</comment>
<dbReference type="InterPro" id="IPR021486">
    <property type="entry name" value="DUF3139"/>
</dbReference>
<dbReference type="RefSeq" id="WP_006286353.1">
    <property type="nucleotide sequence ID" value="NZ_BALG01000151.1"/>
</dbReference>
<dbReference type="EMBL" id="BALG01000151">
    <property type="protein sequence ID" value="GAC42859.1"/>
    <property type="molecule type" value="Genomic_DNA"/>
</dbReference>
<dbReference type="AlphaFoldDB" id="M9M1P8"/>
<sequence>MNTKRKMFYGILIALVLIILIPILKIKWTMYSLEKNLHDYLIHTQKYKEEEILSIKCVLSDLPKYPVYVRFKDKPNYHHVYFFRGNSWTQL</sequence>
<dbReference type="Pfam" id="PF11337">
    <property type="entry name" value="DUF3139"/>
    <property type="match status" value="1"/>
</dbReference>